<protein>
    <submittedName>
        <fullName evidence="1">Importin subunit beta-1-like</fullName>
    </submittedName>
</protein>
<proteinExistence type="predicted"/>
<dbReference type="EMBL" id="KV017510">
    <property type="protein sequence ID" value="KZV18137.1"/>
    <property type="molecule type" value="Genomic_DNA"/>
</dbReference>
<dbReference type="Proteomes" id="UP000250235">
    <property type="component" value="Unassembled WGS sequence"/>
</dbReference>
<dbReference type="AlphaFoldDB" id="A0A2Z7AAU9"/>
<accession>A0A2Z7AAU9</accession>
<name>A0A2Z7AAU9_9LAMI</name>
<reference evidence="1 2" key="1">
    <citation type="journal article" date="2015" name="Proc. Natl. Acad. Sci. U.S.A.">
        <title>The resurrection genome of Boea hygrometrica: A blueprint for survival of dehydration.</title>
        <authorList>
            <person name="Xiao L."/>
            <person name="Yang G."/>
            <person name="Zhang L."/>
            <person name="Yang X."/>
            <person name="Zhao S."/>
            <person name="Ji Z."/>
            <person name="Zhou Q."/>
            <person name="Hu M."/>
            <person name="Wang Y."/>
            <person name="Chen M."/>
            <person name="Xu Y."/>
            <person name="Jin H."/>
            <person name="Xiao X."/>
            <person name="Hu G."/>
            <person name="Bao F."/>
            <person name="Hu Y."/>
            <person name="Wan P."/>
            <person name="Li L."/>
            <person name="Deng X."/>
            <person name="Kuang T."/>
            <person name="Xiang C."/>
            <person name="Zhu J.K."/>
            <person name="Oliver M.J."/>
            <person name="He Y."/>
        </authorList>
    </citation>
    <scope>NUCLEOTIDE SEQUENCE [LARGE SCALE GENOMIC DNA]</scope>
    <source>
        <strain evidence="2">cv. XS01</strain>
    </source>
</reference>
<organism evidence="1 2">
    <name type="scientific">Dorcoceras hygrometricum</name>
    <dbReference type="NCBI Taxonomy" id="472368"/>
    <lineage>
        <taxon>Eukaryota</taxon>
        <taxon>Viridiplantae</taxon>
        <taxon>Streptophyta</taxon>
        <taxon>Embryophyta</taxon>
        <taxon>Tracheophyta</taxon>
        <taxon>Spermatophyta</taxon>
        <taxon>Magnoliopsida</taxon>
        <taxon>eudicotyledons</taxon>
        <taxon>Gunneridae</taxon>
        <taxon>Pentapetalae</taxon>
        <taxon>asterids</taxon>
        <taxon>lamiids</taxon>
        <taxon>Lamiales</taxon>
        <taxon>Gesneriaceae</taxon>
        <taxon>Didymocarpoideae</taxon>
        <taxon>Trichosporeae</taxon>
        <taxon>Loxocarpinae</taxon>
        <taxon>Dorcoceras</taxon>
    </lineage>
</organism>
<keyword evidence="2" id="KW-1185">Reference proteome</keyword>
<evidence type="ECO:0000313" key="1">
    <source>
        <dbReference type="EMBL" id="KZV18137.1"/>
    </source>
</evidence>
<evidence type="ECO:0000313" key="2">
    <source>
        <dbReference type="Proteomes" id="UP000250235"/>
    </source>
</evidence>
<sequence length="85" mass="9666">MLQQIVQQLFAQLLSFLRHNTSRNSWFTFIEIAGKRCLRLIVQTLVLKPGDMMCLRLVVQLVVTIPFETSSNRNADVIIADTSSS</sequence>
<gene>
    <name evidence="1" type="ORF">F511_30147</name>
</gene>